<dbReference type="AlphaFoldDB" id="D1VWE9"/>
<keyword evidence="2" id="KW-1185">Reference proteome</keyword>
<proteinExistence type="predicted"/>
<sequence>MVLFIQKERAFLRDINERIPLLMQFLTKLSVTNLKNTITGFNKIALIVLRFQ</sequence>
<gene>
    <name evidence="1" type="ORF">HMPREF9019_0793</name>
</gene>
<name>D1VWE9_9BACT</name>
<reference evidence="1 2" key="1">
    <citation type="submission" date="2009-12" db="EMBL/GenBank/DDBJ databases">
        <title>Genome Sequence of Prevotella timonensis CRIS 5C-B1.</title>
        <authorList>
            <person name="Durkin A.S."/>
            <person name="Madupu R."/>
            <person name="Torralba M."/>
            <person name="Methe B."/>
            <person name="Sutton G."/>
            <person name="Strausberg R.L."/>
            <person name="Nelson K.E."/>
        </authorList>
    </citation>
    <scope>NUCLEOTIDE SEQUENCE [LARGE SCALE GENOMIC DNA]</scope>
    <source>
        <strain evidence="1 2">CRIS 5C-B1</strain>
    </source>
</reference>
<evidence type="ECO:0000313" key="2">
    <source>
        <dbReference type="Proteomes" id="UP000004001"/>
    </source>
</evidence>
<accession>D1VWE9</accession>
<dbReference type="EMBL" id="ADEF01000004">
    <property type="protein sequence ID" value="EFA98604.1"/>
    <property type="molecule type" value="Genomic_DNA"/>
</dbReference>
<dbReference type="Proteomes" id="UP000004001">
    <property type="component" value="Unassembled WGS sequence"/>
</dbReference>
<comment type="caution">
    <text evidence="1">The sequence shown here is derived from an EMBL/GenBank/DDBJ whole genome shotgun (WGS) entry which is preliminary data.</text>
</comment>
<organism evidence="1 2">
    <name type="scientific">Hoylesella timonensis CRIS 5C-B1</name>
    <dbReference type="NCBI Taxonomy" id="679189"/>
    <lineage>
        <taxon>Bacteria</taxon>
        <taxon>Pseudomonadati</taxon>
        <taxon>Bacteroidota</taxon>
        <taxon>Bacteroidia</taxon>
        <taxon>Bacteroidales</taxon>
        <taxon>Prevotellaceae</taxon>
        <taxon>Hoylesella</taxon>
    </lineage>
</organism>
<evidence type="ECO:0000313" key="1">
    <source>
        <dbReference type="EMBL" id="EFA98604.1"/>
    </source>
</evidence>
<protein>
    <submittedName>
        <fullName evidence="1">Uncharacterized protein</fullName>
    </submittedName>
</protein>